<dbReference type="EMBL" id="JAPFRF010000008">
    <property type="protein sequence ID" value="KAJ7324588.1"/>
    <property type="molecule type" value="Genomic_DNA"/>
</dbReference>
<gene>
    <name evidence="2" type="ORF">JRQ81_017608</name>
</gene>
<protein>
    <submittedName>
        <fullName evidence="2">Uncharacterized protein</fullName>
    </submittedName>
</protein>
<dbReference type="AlphaFoldDB" id="A0A9Q0XRA3"/>
<evidence type="ECO:0000313" key="3">
    <source>
        <dbReference type="Proteomes" id="UP001142489"/>
    </source>
</evidence>
<sequence>MRRKKKRERAQSGSPAKSAKQLQLDEILARTVRETALVQVHEGNQPSSPSDTCTRPCNTSVIINGGEHERQLIETVGEHCILTGRTVLAIFQKLENISNQLDSVHKSLNKNEGELSKAQHHSHPLAETVTGGHMEDMGKTVEEPSKDSKDPFTSTWDSLFVNKLHNLGFTLDYFANFDFKTAYLTIKAKLFEEETELLSSNLNWTCSPRFFNLSPVFGHDLCYFRKLINPNKRRAFMLARLNIFPSSVLSGRYLGIPSSQRLCKFCQLEPDTVPHILCHCPAHTRLRKEFLDPIMSMFSGPPEEYTSFLLRDNSEWVTLQVADFLVAVINKK</sequence>
<reference evidence="2" key="1">
    <citation type="journal article" date="2023" name="DNA Res.">
        <title>Chromosome-level genome assembly of Phrynocephalus forsythii using third-generation DNA sequencing and Hi-C analysis.</title>
        <authorList>
            <person name="Qi Y."/>
            <person name="Zhao W."/>
            <person name="Zhao Y."/>
            <person name="Niu C."/>
            <person name="Cao S."/>
            <person name="Zhang Y."/>
        </authorList>
    </citation>
    <scope>NUCLEOTIDE SEQUENCE</scope>
    <source>
        <tissue evidence="2">Muscle</tissue>
    </source>
</reference>
<evidence type="ECO:0000313" key="2">
    <source>
        <dbReference type="EMBL" id="KAJ7324588.1"/>
    </source>
</evidence>
<feature type="region of interest" description="Disordered" evidence="1">
    <location>
        <begin position="1"/>
        <end position="22"/>
    </location>
</feature>
<evidence type="ECO:0000256" key="1">
    <source>
        <dbReference type="SAM" id="MobiDB-lite"/>
    </source>
</evidence>
<dbReference type="Proteomes" id="UP001142489">
    <property type="component" value="Unassembled WGS sequence"/>
</dbReference>
<organism evidence="2 3">
    <name type="scientific">Phrynocephalus forsythii</name>
    <dbReference type="NCBI Taxonomy" id="171643"/>
    <lineage>
        <taxon>Eukaryota</taxon>
        <taxon>Metazoa</taxon>
        <taxon>Chordata</taxon>
        <taxon>Craniata</taxon>
        <taxon>Vertebrata</taxon>
        <taxon>Euteleostomi</taxon>
        <taxon>Lepidosauria</taxon>
        <taxon>Squamata</taxon>
        <taxon>Bifurcata</taxon>
        <taxon>Unidentata</taxon>
        <taxon>Episquamata</taxon>
        <taxon>Toxicofera</taxon>
        <taxon>Iguania</taxon>
        <taxon>Acrodonta</taxon>
        <taxon>Agamidae</taxon>
        <taxon>Agaminae</taxon>
        <taxon>Phrynocephalus</taxon>
    </lineage>
</organism>
<comment type="caution">
    <text evidence="2">The sequence shown here is derived from an EMBL/GenBank/DDBJ whole genome shotgun (WGS) entry which is preliminary data.</text>
</comment>
<keyword evidence="3" id="KW-1185">Reference proteome</keyword>
<name>A0A9Q0XRA3_9SAUR</name>
<accession>A0A9Q0XRA3</accession>
<proteinExistence type="predicted"/>